<dbReference type="Proteomes" id="UP000663651">
    <property type="component" value="Chromosome"/>
</dbReference>
<accession>A0ABX7Q3Y6</accession>
<evidence type="ECO:0000259" key="1">
    <source>
        <dbReference type="PROSITE" id="PS51199"/>
    </source>
</evidence>
<organism evidence="2 3">
    <name type="scientific">Geobacter benzoatilyticus</name>
    <dbReference type="NCBI Taxonomy" id="2815309"/>
    <lineage>
        <taxon>Bacteria</taxon>
        <taxon>Pseudomonadati</taxon>
        <taxon>Thermodesulfobacteriota</taxon>
        <taxon>Desulfuromonadia</taxon>
        <taxon>Geobacterales</taxon>
        <taxon>Geobacteraceae</taxon>
        <taxon>Geobacter</taxon>
    </lineage>
</organism>
<dbReference type="Gene3D" id="3.40.50.300">
    <property type="entry name" value="P-loop containing nucleotide triphosphate hydrolases"/>
    <property type="match status" value="1"/>
</dbReference>
<dbReference type="Pfam" id="PF03796">
    <property type="entry name" value="DnaB_C"/>
    <property type="match status" value="1"/>
</dbReference>
<dbReference type="SUPFAM" id="SSF52540">
    <property type="entry name" value="P-loop containing nucleoside triphosphate hydrolases"/>
    <property type="match status" value="1"/>
</dbReference>
<dbReference type="InterPro" id="IPR007694">
    <property type="entry name" value="DNA_helicase_DnaB-like_C"/>
</dbReference>
<evidence type="ECO:0000313" key="2">
    <source>
        <dbReference type="EMBL" id="QSV46168.1"/>
    </source>
</evidence>
<feature type="domain" description="SF4 helicase" evidence="1">
    <location>
        <begin position="19"/>
        <end position="277"/>
    </location>
</feature>
<dbReference type="PANTHER" id="PTHR12873:SF0">
    <property type="entry name" value="TWINKLE MTDNA HELICASE"/>
    <property type="match status" value="1"/>
</dbReference>
<keyword evidence="3" id="KW-1185">Reference proteome</keyword>
<dbReference type="EMBL" id="CP071382">
    <property type="protein sequence ID" value="QSV46168.1"/>
    <property type="molecule type" value="Genomic_DNA"/>
</dbReference>
<dbReference type="PANTHER" id="PTHR12873">
    <property type="entry name" value="T7-LIKE MITOCHONDRIAL DNA HELICASE"/>
    <property type="match status" value="1"/>
</dbReference>
<gene>
    <name evidence="2" type="ORF">JZM60_02470</name>
</gene>
<reference evidence="2 3" key="1">
    <citation type="submission" date="2021-03" db="EMBL/GenBank/DDBJ databases">
        <title>Geobacter metallireducens gen. nov. sp. nov., a microorganism capable of coupling the complete oxidation of organic compounds to the reduction of iron and other metals.</title>
        <authorList>
            <person name="Li Y."/>
        </authorList>
    </citation>
    <scope>NUCLEOTIDE SEQUENCE [LARGE SCALE GENOMIC DNA]</scope>
    <source>
        <strain evidence="2 3">Jerry-YX</strain>
    </source>
</reference>
<protein>
    <submittedName>
        <fullName evidence="2">AAA family ATPase</fullName>
    </submittedName>
</protein>
<sequence>MKGIIKVSAFYGEVEKARYKGQDPGHKIELPSLDELYRVRLGMMTIVTGIPGHGKSEIVDDMLVRLSRLYRWKFCFFSPENYPLEQHYIKIAEKLAGEQFSKFEASDHRVSKDWIQDHFTWLYPDDDGETVNLDWILDRARFLAESEGLQGLVLDPWNEIEHQRGTMSETDYVSLALTKIRRFARRYDVHCWIVAHPTKLQKDKATGQYPVPTPYDISGSAHWRNKADFCLTIHRPDVTKNMVHVYVQKVKFKHLGRVGQCTLNYRWHCGTFEEVKP</sequence>
<proteinExistence type="predicted"/>
<dbReference type="RefSeq" id="WP_207163956.1">
    <property type="nucleotide sequence ID" value="NZ_CP071382.1"/>
</dbReference>
<dbReference type="PROSITE" id="PS51199">
    <property type="entry name" value="SF4_HELICASE"/>
    <property type="match status" value="1"/>
</dbReference>
<name>A0ABX7Q3Y6_9BACT</name>
<dbReference type="InterPro" id="IPR027032">
    <property type="entry name" value="Twinkle-like"/>
</dbReference>
<evidence type="ECO:0000313" key="3">
    <source>
        <dbReference type="Proteomes" id="UP000663651"/>
    </source>
</evidence>
<dbReference type="InterPro" id="IPR027417">
    <property type="entry name" value="P-loop_NTPase"/>
</dbReference>